<dbReference type="SUPFAM" id="SSF52540">
    <property type="entry name" value="P-loop containing nucleoside triphosphate hydrolases"/>
    <property type="match status" value="2"/>
</dbReference>
<evidence type="ECO:0000313" key="11">
    <source>
        <dbReference type="Proteomes" id="UP000251314"/>
    </source>
</evidence>
<dbReference type="OrthoDB" id="66620at2759"/>
<keyword evidence="2" id="KW-0813">Transport</keyword>
<reference evidence="10 11" key="1">
    <citation type="submission" date="2018-01" db="EMBL/GenBank/DDBJ databases">
        <title>Draft genome of the strawberry crown rot pathogen Phytophthora cactorum.</title>
        <authorList>
            <person name="Armitage A.D."/>
            <person name="Lysoe E."/>
            <person name="Nellist C.F."/>
            <person name="Harrison R.J."/>
            <person name="Brurberg M.B."/>
        </authorList>
    </citation>
    <scope>NUCLEOTIDE SEQUENCE [LARGE SCALE GENOMIC DNA]</scope>
    <source>
        <strain evidence="10 11">10300</strain>
    </source>
</reference>
<evidence type="ECO:0000256" key="8">
    <source>
        <dbReference type="SAM" id="Phobius"/>
    </source>
</evidence>
<comment type="caution">
    <text evidence="10">The sequence shown here is derived from an EMBL/GenBank/DDBJ whole genome shotgun (WGS) entry which is preliminary data.</text>
</comment>
<dbReference type="InterPro" id="IPR003593">
    <property type="entry name" value="AAA+_ATPase"/>
</dbReference>
<dbReference type="Pfam" id="PF00005">
    <property type="entry name" value="ABC_tran"/>
    <property type="match status" value="2"/>
</dbReference>
<keyword evidence="3 8" id="KW-0812">Transmembrane</keyword>
<feature type="transmembrane region" description="Helical" evidence="8">
    <location>
        <begin position="511"/>
        <end position="534"/>
    </location>
</feature>
<evidence type="ECO:0000256" key="2">
    <source>
        <dbReference type="ARBA" id="ARBA00022448"/>
    </source>
</evidence>
<feature type="transmembrane region" description="Helical" evidence="8">
    <location>
        <begin position="1260"/>
        <end position="1288"/>
    </location>
</feature>
<feature type="domain" description="ABC transporter" evidence="9">
    <location>
        <begin position="111"/>
        <end position="381"/>
    </location>
</feature>
<name>A0A329S3F5_9STRA</name>
<dbReference type="InterPro" id="IPR003439">
    <property type="entry name" value="ABC_transporter-like_ATP-bd"/>
</dbReference>
<dbReference type="Proteomes" id="UP000251314">
    <property type="component" value="Unassembled WGS sequence"/>
</dbReference>
<dbReference type="Pfam" id="PF01061">
    <property type="entry name" value="ABC2_membrane"/>
    <property type="match status" value="2"/>
</dbReference>
<evidence type="ECO:0000256" key="5">
    <source>
        <dbReference type="ARBA" id="ARBA00022840"/>
    </source>
</evidence>
<feature type="transmembrane region" description="Helical" evidence="8">
    <location>
        <begin position="1129"/>
        <end position="1148"/>
    </location>
</feature>
<dbReference type="Pfam" id="PF06422">
    <property type="entry name" value="PDR_CDR"/>
    <property type="match status" value="1"/>
</dbReference>
<protein>
    <submittedName>
        <fullName evidence="10">Pleiotropic drug resistance protein 3</fullName>
    </submittedName>
</protein>
<organism evidence="10 11">
    <name type="scientific">Phytophthora cactorum</name>
    <dbReference type="NCBI Taxonomy" id="29920"/>
    <lineage>
        <taxon>Eukaryota</taxon>
        <taxon>Sar</taxon>
        <taxon>Stramenopiles</taxon>
        <taxon>Oomycota</taxon>
        <taxon>Peronosporomycetes</taxon>
        <taxon>Peronosporales</taxon>
        <taxon>Peronosporaceae</taxon>
        <taxon>Phytophthora</taxon>
    </lineage>
</organism>
<dbReference type="Pfam" id="PF19055">
    <property type="entry name" value="ABC2_membrane_7"/>
    <property type="match status" value="1"/>
</dbReference>
<dbReference type="Gene3D" id="3.40.50.300">
    <property type="entry name" value="P-loop containing nucleotide triphosphate hydrolases"/>
    <property type="match status" value="2"/>
</dbReference>
<evidence type="ECO:0000256" key="3">
    <source>
        <dbReference type="ARBA" id="ARBA00022692"/>
    </source>
</evidence>
<proteinExistence type="predicted"/>
<keyword evidence="5" id="KW-0067">ATP-binding</keyword>
<dbReference type="GO" id="GO:0005524">
    <property type="term" value="F:ATP binding"/>
    <property type="evidence" value="ECO:0007669"/>
    <property type="project" value="UniProtKB-KW"/>
</dbReference>
<feature type="transmembrane region" description="Helical" evidence="8">
    <location>
        <begin position="1202"/>
        <end position="1228"/>
    </location>
</feature>
<gene>
    <name evidence="10" type="ORF">PC110_g13449</name>
</gene>
<dbReference type="InterPro" id="IPR043926">
    <property type="entry name" value="ABCG_dom"/>
</dbReference>
<keyword evidence="4" id="KW-0547">Nucleotide-binding</keyword>
<dbReference type="FunFam" id="3.40.50.300:FF:000528">
    <property type="entry name" value="ABC transporter G family member 31"/>
    <property type="match status" value="1"/>
</dbReference>
<dbReference type="GO" id="GO:0140359">
    <property type="term" value="F:ABC-type transporter activity"/>
    <property type="evidence" value="ECO:0007669"/>
    <property type="project" value="InterPro"/>
</dbReference>
<feature type="transmembrane region" description="Helical" evidence="8">
    <location>
        <begin position="481"/>
        <end position="499"/>
    </location>
</feature>
<evidence type="ECO:0000259" key="9">
    <source>
        <dbReference type="PROSITE" id="PS50893"/>
    </source>
</evidence>
<dbReference type="GO" id="GO:0016020">
    <property type="term" value="C:membrane"/>
    <property type="evidence" value="ECO:0007669"/>
    <property type="project" value="UniProtKB-SubCell"/>
</dbReference>
<feature type="transmembrane region" description="Helical" evidence="8">
    <location>
        <begin position="1234"/>
        <end position="1253"/>
    </location>
</feature>
<evidence type="ECO:0000313" key="10">
    <source>
        <dbReference type="EMBL" id="RAW30182.1"/>
    </source>
</evidence>
<dbReference type="PANTHER" id="PTHR19241">
    <property type="entry name" value="ATP-BINDING CASSETTE TRANSPORTER"/>
    <property type="match status" value="1"/>
</dbReference>
<feature type="transmembrane region" description="Helical" evidence="8">
    <location>
        <begin position="624"/>
        <end position="642"/>
    </location>
</feature>
<feature type="domain" description="ABC transporter" evidence="9">
    <location>
        <begin position="792"/>
        <end position="1034"/>
    </location>
</feature>
<dbReference type="EMBL" id="MJFZ01000384">
    <property type="protein sequence ID" value="RAW30182.1"/>
    <property type="molecule type" value="Genomic_DNA"/>
</dbReference>
<feature type="transmembrane region" description="Helical" evidence="8">
    <location>
        <begin position="591"/>
        <end position="612"/>
    </location>
</feature>
<feature type="transmembrane region" description="Helical" evidence="8">
    <location>
        <begin position="1160"/>
        <end position="1181"/>
    </location>
</feature>
<feature type="transmembrane region" description="Helical" evidence="8">
    <location>
        <begin position="709"/>
        <end position="733"/>
    </location>
</feature>
<dbReference type="SMART" id="SM00382">
    <property type="entry name" value="AAA"/>
    <property type="match status" value="2"/>
</dbReference>
<keyword evidence="6 8" id="KW-1133">Transmembrane helix</keyword>
<dbReference type="PROSITE" id="PS50893">
    <property type="entry name" value="ABC_TRANSPORTER_2"/>
    <property type="match status" value="2"/>
</dbReference>
<dbReference type="GO" id="GO:0016887">
    <property type="term" value="F:ATP hydrolysis activity"/>
    <property type="evidence" value="ECO:0007669"/>
    <property type="project" value="InterPro"/>
</dbReference>
<dbReference type="InterPro" id="IPR027417">
    <property type="entry name" value="P-loop_NTPase"/>
</dbReference>
<feature type="transmembrane region" description="Helical" evidence="8">
    <location>
        <begin position="555"/>
        <end position="579"/>
    </location>
</feature>
<comment type="subcellular location">
    <subcellularLocation>
        <location evidence="1">Membrane</location>
        <topology evidence="1">Multi-pass membrane protein</topology>
    </subcellularLocation>
</comment>
<keyword evidence="11" id="KW-1185">Reference proteome</keyword>
<sequence length="1405" mass="156741">MTSAGQDSNVSAVPEAGLNQLISFYNSPCELKTFITMVLSEKKPGLESGAALIVHGPQALHDHIATSFEAAMGRSLPQMEVRFSNLSILADIVVVDEDDTNHELPTLWNIVKKKATKFSSKKNVVRKEILKNVSGVFKPGTITLVLGQPGSGKSSLMKVLSGRFPMDKNITVEGTVTYNGEQLENLSKRLPQLVSYAPQRDKHFPLLTVKETLAFAHEFAGKKLIHEGEQRLTKGTTEENAAALNVSKALSDHYPDVVIRQLGLDNCQDTIVGDVMHRGVSGGERKRVTTGEMEFGTKTLVFMDEISTGLDSAATFDIINTQRSIATKMNKTVVIALLQPAPEVFDLFDDVLILNEGEVMYHGPREEVETYFASMGFVRPPGRDLADFLLDLGTKQQRQYQQSLSVGVNSFPLEPREFGSIFRQSRFHQAMLRKLEEPHSQELLDNKAEDMDSTPEFQQSFWENTATLMRRQAMLTMRNTAFLRGRAIIIIAMGLINASTFWDVDPKNVQVMLGVLFQSILFLALGQASQTATFMAARDVFYKQRGANFYRSSAYVLSCSVAQLPLAAGESLVFGTLIYWLCGFVSSAEHFIIFMILLILTNMAFAAWFFFVTAIAKDIHVSKPIAMISIVFFIVFAGFVVSKDQIPDYFIWIYWLDPISWCLRAMAVNQYRSSSFDVCVYEGADYCAQFGMNMGEYYMSLFEVSSEKYWIVCGAIFMVASYTVFMGLGFIVLEYKRYESPEHVAISRKEVAEEDSYALLATPKTGSPQSALKDTAILDVKEQEKRFIPVTLAFQDLWYSVKSPSNPNESLDLLKGISGFALPGSITALMGSSGAGKTTLMDVIAGRKTEGTIKGKILLNGYEATDLAIRRSTGYCEQMDIHSEAATFREALTFSSFLRQDSSVPDSKKYDSVNECLDLLDMHSIADKIIRGSSVEQMKRLTIGVELAAQPSVLFLDEPTSGLDARSAKMIMDGVRKVADSGRTIVCTIHQPSTEVFLLFDSLLLLKRGGETVFFGDLGQNCQHLIDYFGGIPGSPELLEGYNPATWMLECIGAGVNTATNDVDFVQYFNESEEKRVLDSNLNKEGVAFPSPDVPEMTFSRKRAASSWAQARFLVTRFMRMYWRTPSYNITRFVIAMILNLLFGLLFVDASYTSYQELNGGVGMIFSVALFNGIISFNSVLPITSEERASFYRERASQSYNALWYFLGSTVAEIPYSFASALLFIVIWYPMVGFTGFGTAVFFWINMALFILVQTYMGQFFVYLLPSIEVAAIMGVLLNSIFILFMGFNPPATEIPSGYKWLYAITPHTYSVGIMGALVFSDCDNMPTWDNAAQQYVGGGSQLGCQPVTNTPVNIDHITVKEYVESVFKLKHDDIWRNFGIVLVFIVVFRVLTLLSLRFINHQKR</sequence>
<dbReference type="VEuPathDB" id="FungiDB:PC110_g13449"/>
<accession>A0A329S3F5</accession>
<evidence type="ECO:0000256" key="7">
    <source>
        <dbReference type="ARBA" id="ARBA00023136"/>
    </source>
</evidence>
<dbReference type="FunFam" id="3.40.50.300:FF:000289">
    <property type="entry name" value="ABC transporter G family member 31"/>
    <property type="match status" value="1"/>
</dbReference>
<evidence type="ECO:0000256" key="6">
    <source>
        <dbReference type="ARBA" id="ARBA00022989"/>
    </source>
</evidence>
<evidence type="ECO:0000256" key="4">
    <source>
        <dbReference type="ARBA" id="ARBA00022741"/>
    </source>
</evidence>
<keyword evidence="7 8" id="KW-0472">Membrane</keyword>
<evidence type="ECO:0000256" key="1">
    <source>
        <dbReference type="ARBA" id="ARBA00004141"/>
    </source>
</evidence>
<dbReference type="InterPro" id="IPR013525">
    <property type="entry name" value="ABC2_TM"/>
</dbReference>
<feature type="transmembrane region" description="Helical" evidence="8">
    <location>
        <begin position="1379"/>
        <end position="1400"/>
    </location>
</feature>
<dbReference type="InterPro" id="IPR010929">
    <property type="entry name" value="PDR_CDR_ABC"/>
</dbReference>